<dbReference type="InterPro" id="IPR001245">
    <property type="entry name" value="Ser-Thr/Tyr_kinase_cat_dom"/>
</dbReference>
<protein>
    <submittedName>
        <fullName evidence="2">Kinase-like protein</fullName>
    </submittedName>
</protein>
<dbReference type="VEuPathDB" id="FungiDB:BD410DRAFT_729911"/>
<evidence type="ECO:0000313" key="2">
    <source>
        <dbReference type="EMBL" id="TDL17538.1"/>
    </source>
</evidence>
<dbReference type="Pfam" id="PF07714">
    <property type="entry name" value="PK_Tyr_Ser-Thr"/>
    <property type="match status" value="1"/>
</dbReference>
<dbReference type="SMART" id="SM00220">
    <property type="entry name" value="S_TKc"/>
    <property type="match status" value="1"/>
</dbReference>
<dbReference type="Gene3D" id="1.10.510.10">
    <property type="entry name" value="Transferase(Phosphotransferase) domain 1"/>
    <property type="match status" value="1"/>
</dbReference>
<dbReference type="InterPro" id="IPR000719">
    <property type="entry name" value="Prot_kinase_dom"/>
</dbReference>
<organism evidence="2 3">
    <name type="scientific">Rickenella mellea</name>
    <dbReference type="NCBI Taxonomy" id="50990"/>
    <lineage>
        <taxon>Eukaryota</taxon>
        <taxon>Fungi</taxon>
        <taxon>Dikarya</taxon>
        <taxon>Basidiomycota</taxon>
        <taxon>Agaricomycotina</taxon>
        <taxon>Agaricomycetes</taxon>
        <taxon>Hymenochaetales</taxon>
        <taxon>Rickenellaceae</taxon>
        <taxon>Rickenella</taxon>
    </lineage>
</organism>
<proteinExistence type="predicted"/>
<dbReference type="PROSITE" id="PS50011">
    <property type="entry name" value="PROTEIN_KINASE_DOM"/>
    <property type="match status" value="1"/>
</dbReference>
<dbReference type="PANTHER" id="PTHR44329">
    <property type="entry name" value="SERINE/THREONINE-PROTEIN KINASE TNNI3K-RELATED"/>
    <property type="match status" value="1"/>
</dbReference>
<evidence type="ECO:0000313" key="3">
    <source>
        <dbReference type="Proteomes" id="UP000294933"/>
    </source>
</evidence>
<dbReference type="STRING" id="50990.A0A4Y7PR09"/>
<dbReference type="InterPro" id="IPR051681">
    <property type="entry name" value="Ser/Thr_Kinases-Pseudokinases"/>
</dbReference>
<keyword evidence="3" id="KW-1185">Reference proteome</keyword>
<reference evidence="2 3" key="1">
    <citation type="submission" date="2018-06" db="EMBL/GenBank/DDBJ databases">
        <title>A transcriptomic atlas of mushroom development highlights an independent origin of complex multicellularity.</title>
        <authorList>
            <consortium name="DOE Joint Genome Institute"/>
            <person name="Krizsan K."/>
            <person name="Almasi E."/>
            <person name="Merenyi Z."/>
            <person name="Sahu N."/>
            <person name="Viragh M."/>
            <person name="Koszo T."/>
            <person name="Mondo S."/>
            <person name="Kiss B."/>
            <person name="Balint B."/>
            <person name="Kues U."/>
            <person name="Barry K."/>
            <person name="Hegedus J.C."/>
            <person name="Henrissat B."/>
            <person name="Johnson J."/>
            <person name="Lipzen A."/>
            <person name="Ohm R."/>
            <person name="Nagy I."/>
            <person name="Pangilinan J."/>
            <person name="Yan J."/>
            <person name="Xiong Y."/>
            <person name="Grigoriev I.V."/>
            <person name="Hibbett D.S."/>
            <person name="Nagy L.G."/>
        </authorList>
    </citation>
    <scope>NUCLEOTIDE SEQUENCE [LARGE SCALE GENOMIC DNA]</scope>
    <source>
        <strain evidence="2 3">SZMC22713</strain>
    </source>
</reference>
<keyword evidence="2" id="KW-0808">Transferase</keyword>
<dbReference type="Proteomes" id="UP000294933">
    <property type="component" value="Unassembled WGS sequence"/>
</dbReference>
<accession>A0A4Y7PR09</accession>
<dbReference type="GO" id="GO:0004674">
    <property type="term" value="F:protein serine/threonine kinase activity"/>
    <property type="evidence" value="ECO:0007669"/>
    <property type="project" value="TreeGrafter"/>
</dbReference>
<dbReference type="InterPro" id="IPR011009">
    <property type="entry name" value="Kinase-like_dom_sf"/>
</dbReference>
<dbReference type="EMBL" id="ML170220">
    <property type="protein sequence ID" value="TDL17538.1"/>
    <property type="molecule type" value="Genomic_DNA"/>
</dbReference>
<keyword evidence="2" id="KW-0418">Kinase</keyword>
<dbReference type="SUPFAM" id="SSF56112">
    <property type="entry name" value="Protein kinase-like (PK-like)"/>
    <property type="match status" value="1"/>
</dbReference>
<sequence length="349" mass="39274">LSSAQLLDRPNLSREYQSRLARTLARLAKSSGCYPDSVILRNIRPSGKHPAAGGGFADVWKGRFGERTVALKAFRIFGEEPQEKAFNKFSHEAVIWRQLVHPNILPFYGVFKGDEDFDRLCLVSPWMDGGNMMQYIVQHTDCNRVTLLADVSRGLEYLHSFKPAIIHGDLKGANIFVNLSNVACLGDFGLARFRDSEESSYSATTGDSVKGTLRWQASELVCPRAGESNRVCQETDVYAFACVCIELMTGEKPFREIPNNGAFAIAIMNKPKPERPTEDLLERGLDDSLWETMTQCWDADPSLRPSALELVQYFEQRKDLEPRDSRNIECSEFPEALRTSLGQYGFPDD</sequence>
<name>A0A4Y7PR09_9AGAM</name>
<evidence type="ECO:0000259" key="1">
    <source>
        <dbReference type="PROSITE" id="PS50011"/>
    </source>
</evidence>
<gene>
    <name evidence="2" type="ORF">BD410DRAFT_729911</name>
</gene>
<feature type="non-terminal residue" evidence="2">
    <location>
        <position position="1"/>
    </location>
</feature>
<dbReference type="InterPro" id="IPR008271">
    <property type="entry name" value="Ser/Thr_kinase_AS"/>
</dbReference>
<dbReference type="AlphaFoldDB" id="A0A4Y7PR09"/>
<dbReference type="OrthoDB" id="122279at2759"/>
<dbReference type="PROSITE" id="PS00108">
    <property type="entry name" value="PROTEIN_KINASE_ST"/>
    <property type="match status" value="1"/>
</dbReference>
<feature type="domain" description="Protein kinase" evidence="1">
    <location>
        <begin position="45"/>
        <end position="314"/>
    </location>
</feature>
<dbReference type="GO" id="GO:0005524">
    <property type="term" value="F:ATP binding"/>
    <property type="evidence" value="ECO:0007669"/>
    <property type="project" value="InterPro"/>
</dbReference>